<dbReference type="SUPFAM" id="SSF55729">
    <property type="entry name" value="Acyl-CoA N-acyltransferases (Nat)"/>
    <property type="match status" value="1"/>
</dbReference>
<evidence type="ECO:0000313" key="2">
    <source>
        <dbReference type="Proteomes" id="UP000630660"/>
    </source>
</evidence>
<gene>
    <name evidence="1" type="ORF">GF359_10850</name>
</gene>
<organism evidence="1 2">
    <name type="scientific">candidate division WOR-3 bacterium</name>
    <dbReference type="NCBI Taxonomy" id="2052148"/>
    <lineage>
        <taxon>Bacteria</taxon>
        <taxon>Bacteria division WOR-3</taxon>
    </lineage>
</organism>
<evidence type="ECO:0000313" key="1">
    <source>
        <dbReference type="EMBL" id="MBD3365700.1"/>
    </source>
</evidence>
<dbReference type="EMBL" id="WJKJ01000361">
    <property type="protein sequence ID" value="MBD3365700.1"/>
    <property type="molecule type" value="Genomic_DNA"/>
</dbReference>
<dbReference type="Gene3D" id="3.40.630.30">
    <property type="match status" value="1"/>
</dbReference>
<dbReference type="InterPro" id="IPR016181">
    <property type="entry name" value="Acyl_CoA_acyltransferase"/>
</dbReference>
<accession>A0A9D5QF57</accession>
<dbReference type="Proteomes" id="UP000630660">
    <property type="component" value="Unassembled WGS sequence"/>
</dbReference>
<name>A0A9D5QF57_UNCW3</name>
<proteinExistence type="predicted"/>
<dbReference type="AlphaFoldDB" id="A0A9D5QF57"/>
<sequence length="51" mass="5775">MVIHAFEELKVKRALVNPAKTNRSIIRVNEKCGFTTIGGYKGSLLTIPRFR</sequence>
<reference evidence="1" key="1">
    <citation type="submission" date="2019-11" db="EMBL/GenBank/DDBJ databases">
        <title>Microbial mats filling the niche in hypersaline microbial mats.</title>
        <authorList>
            <person name="Wong H.L."/>
            <person name="Macleod F.I."/>
            <person name="White R.A. III"/>
            <person name="Burns B.P."/>
        </authorList>
    </citation>
    <scope>NUCLEOTIDE SEQUENCE</scope>
    <source>
        <strain evidence="1">Bin_327</strain>
    </source>
</reference>
<protein>
    <submittedName>
        <fullName evidence="1">Uncharacterized protein</fullName>
    </submittedName>
</protein>
<comment type="caution">
    <text evidence="1">The sequence shown here is derived from an EMBL/GenBank/DDBJ whole genome shotgun (WGS) entry which is preliminary data.</text>
</comment>